<dbReference type="Proteomes" id="UP000007431">
    <property type="component" value="Unassembled WGS sequence"/>
</dbReference>
<keyword evidence="3" id="KW-1185">Reference proteome</keyword>
<feature type="compositionally biased region" description="Polar residues" evidence="1">
    <location>
        <begin position="882"/>
        <end position="924"/>
    </location>
</feature>
<feature type="compositionally biased region" description="Polar residues" evidence="1">
    <location>
        <begin position="166"/>
        <end position="185"/>
    </location>
</feature>
<dbReference type="VEuPathDB" id="FungiDB:SCHCODRAFT_02616244"/>
<feature type="compositionally biased region" description="Acidic residues" evidence="1">
    <location>
        <begin position="757"/>
        <end position="772"/>
    </location>
</feature>
<feature type="compositionally biased region" description="Basic and acidic residues" evidence="1">
    <location>
        <begin position="16"/>
        <end position="38"/>
    </location>
</feature>
<feature type="non-terminal residue" evidence="2">
    <location>
        <position position="1151"/>
    </location>
</feature>
<feature type="region of interest" description="Disordered" evidence="1">
    <location>
        <begin position="746"/>
        <end position="785"/>
    </location>
</feature>
<feature type="compositionally biased region" description="Polar residues" evidence="1">
    <location>
        <begin position="654"/>
        <end position="670"/>
    </location>
</feature>
<feature type="compositionally biased region" description="Polar residues" evidence="1">
    <location>
        <begin position="529"/>
        <end position="550"/>
    </location>
</feature>
<feature type="compositionally biased region" description="Low complexity" evidence="1">
    <location>
        <begin position="567"/>
        <end position="581"/>
    </location>
</feature>
<feature type="compositionally biased region" description="Low complexity" evidence="1">
    <location>
        <begin position="233"/>
        <end position="257"/>
    </location>
</feature>
<dbReference type="OrthoDB" id="2990153at2759"/>
<feature type="compositionally biased region" description="Low complexity" evidence="1">
    <location>
        <begin position="671"/>
        <end position="690"/>
    </location>
</feature>
<dbReference type="OMA" id="TNYADYM"/>
<dbReference type="GeneID" id="9585779"/>
<dbReference type="STRING" id="578458.D8PXI9"/>
<dbReference type="EMBL" id="GL377304">
    <property type="protein sequence ID" value="EFI99089.1"/>
    <property type="molecule type" value="Genomic_DNA"/>
</dbReference>
<feature type="compositionally biased region" description="Polar residues" evidence="1">
    <location>
        <begin position="601"/>
        <end position="622"/>
    </location>
</feature>
<evidence type="ECO:0000313" key="2">
    <source>
        <dbReference type="EMBL" id="EFI99089.1"/>
    </source>
</evidence>
<dbReference type="InParanoid" id="D8PXI9"/>
<accession>D8PXI9</accession>
<dbReference type="KEGG" id="scm:SCHCO_02616244"/>
<evidence type="ECO:0000313" key="3">
    <source>
        <dbReference type="Proteomes" id="UP000007431"/>
    </source>
</evidence>
<feature type="region of interest" description="Disordered" evidence="1">
    <location>
        <begin position="1"/>
        <end position="43"/>
    </location>
</feature>
<feature type="compositionally biased region" description="Pro residues" evidence="1">
    <location>
        <begin position="121"/>
        <end position="132"/>
    </location>
</feature>
<organism evidence="3">
    <name type="scientific">Schizophyllum commune (strain H4-8 / FGSC 9210)</name>
    <name type="common">Split gill fungus</name>
    <dbReference type="NCBI Taxonomy" id="578458"/>
    <lineage>
        <taxon>Eukaryota</taxon>
        <taxon>Fungi</taxon>
        <taxon>Dikarya</taxon>
        <taxon>Basidiomycota</taxon>
        <taxon>Agaricomycotina</taxon>
        <taxon>Agaricomycetes</taxon>
        <taxon>Agaricomycetidae</taxon>
        <taxon>Agaricales</taxon>
        <taxon>Schizophyllaceae</taxon>
        <taxon>Schizophyllum</taxon>
    </lineage>
</organism>
<feature type="region of interest" description="Disordered" evidence="1">
    <location>
        <begin position="864"/>
        <end position="924"/>
    </location>
</feature>
<feature type="compositionally biased region" description="Polar residues" evidence="1">
    <location>
        <begin position="365"/>
        <end position="374"/>
    </location>
</feature>
<feature type="region of interest" description="Disordered" evidence="1">
    <location>
        <begin position="940"/>
        <end position="1151"/>
    </location>
</feature>
<feature type="compositionally biased region" description="Low complexity" evidence="1">
    <location>
        <begin position="78"/>
        <end position="92"/>
    </location>
</feature>
<protein>
    <submittedName>
        <fullName evidence="2">Uncharacterized protein</fullName>
    </submittedName>
</protein>
<sequence length="1151" mass="122285">MSATGFPRQPGTGHRQLHDIIERPKDEGAQVSVHHEYDQSPLLSRRVSASPRIQALQQSSAYVFPSYPSPIFEEDVQPAASAQAHSQQAKAAMLAVEGSPDELQVPEPSEGFIIPGSPVSPATPSPPSPDPTATPGSAVTFDMPSASPSPIWDASGAKQRVRGRQRSSVGPNTNFCLPRSYSSGNLRPVAISGPDRQPLATIPSPRLLPDQEPSNASKPPPLSSDHHLRRARSASCTATGGASASATGAVQSAGVVGRQRAGSVRNAVYIPDQHAAPGTLAVNAPSPEPEVLRVSTSTESSRFSAVTSFSAYSGMTAASRYSSDVPLTPDDASEQGTHLQKLYRKSTPPPSTPVEEVDDIDRASIYSTQTDGSTASSAYSLLAQALPANISKSVSDGSKSRPAFISLDEDSVAENSPLEGPQPTPDPFSDVRSSFSGGSRRRTKSTPRPPPITTPSRPSGLPNIEIETYPPLPESRPDSRANTERGSQAGSRPGSRRSSRTPMPAAAFALPESRSSSWSRPSSRDSLRHASSFTRSPRGSVSHASAQDTSPYPPVLASPSLRPGHQPRSSSVSSPHSPRFSGVMHSPRSSSLSHVYDDHLQQQQATAPRPSVSRQTSASRLSTLPPRQGFARHASTPALRYTPSPSFPRVRHSPSPSYSTRHSPSPSFNGSTPPRSATRSPRPPSSTASPMPKRTSLRPSASTIAALMSARSSLVVPQPVQPQRATYARSRTDSEVNYLGGDVMDISAHSTPPSVSEEQDDASVYSNDDEGMDEKQRQRLPPWVTSTPPVNVLNVDSEMAEPFRRATPDPNARLTLVPLEEVKPGINVTLVPPPTEAPRRSSFGDISDDPFACLSSGATVVSAASGDGGMRPPSMLHAGSASRPSSLVSNMTAEPSRARVNSTSRLSTSPYMSPSGSKSASNMATPDVFSASAESTFFEEPKLLPAPHTPRPRASSRADSARSVRFHDLDRPGSSGTTLQATTLAPTAGYEPSILSSKAPSSIAGRSSHRVSYRPSTSDSGKSKDPPRSPPPDFLNSPLFAYQQRPHSSRASSSRGSRESKEKKERLKSEERDRPSTADAVVEDVPSSARKTGFFANFRIRRKHDSFLPTPHSPSPKAQGKQRADAHAPATPTSPPAKGKSGSDKRSHFFS</sequence>
<feature type="compositionally biased region" description="Basic and acidic residues" evidence="1">
    <location>
        <begin position="1056"/>
        <end position="1076"/>
    </location>
</feature>
<feature type="compositionally biased region" description="Basic and acidic residues" evidence="1">
    <location>
        <begin position="959"/>
        <end position="971"/>
    </location>
</feature>
<reference evidence="2 3" key="1">
    <citation type="journal article" date="2010" name="Nat. Biotechnol.">
        <title>Genome sequence of the model mushroom Schizophyllum commune.</title>
        <authorList>
            <person name="Ohm R.A."/>
            <person name="de Jong J.F."/>
            <person name="Lugones L.G."/>
            <person name="Aerts A."/>
            <person name="Kothe E."/>
            <person name="Stajich J.E."/>
            <person name="de Vries R.P."/>
            <person name="Record E."/>
            <person name="Levasseur A."/>
            <person name="Baker S.E."/>
            <person name="Bartholomew K.A."/>
            <person name="Coutinho P.M."/>
            <person name="Erdmann S."/>
            <person name="Fowler T.J."/>
            <person name="Gathman A.C."/>
            <person name="Lombard V."/>
            <person name="Henrissat B."/>
            <person name="Knabe N."/>
            <person name="Kuees U."/>
            <person name="Lilly W.W."/>
            <person name="Lindquist E."/>
            <person name="Lucas S."/>
            <person name="Magnuson J.K."/>
            <person name="Piumi F."/>
            <person name="Raudaskoski M."/>
            <person name="Salamov A."/>
            <person name="Schmutz J."/>
            <person name="Schwarze F.W.M.R."/>
            <person name="vanKuyk P.A."/>
            <person name="Horton J.S."/>
            <person name="Grigoriev I.V."/>
            <person name="Woesten H.A.B."/>
        </authorList>
    </citation>
    <scope>NUCLEOTIDE SEQUENCE [LARGE SCALE GENOMIC DNA]</scope>
    <source>
        <strain evidence="3">H4-8 / FGSC 9210</strain>
    </source>
</reference>
<feature type="compositionally biased region" description="Low complexity" evidence="1">
    <location>
        <begin position="977"/>
        <end position="988"/>
    </location>
</feature>
<dbReference type="RefSeq" id="XP_003033992.1">
    <property type="nucleotide sequence ID" value="XM_003033946.1"/>
</dbReference>
<feature type="region of interest" description="Disordered" evidence="1">
    <location>
        <begin position="390"/>
        <end position="703"/>
    </location>
</feature>
<dbReference type="AlphaFoldDB" id="D8PXI9"/>
<feature type="region of interest" description="Disordered" evidence="1">
    <location>
        <begin position="78"/>
        <end position="258"/>
    </location>
</feature>
<proteinExistence type="predicted"/>
<feature type="region of interest" description="Disordered" evidence="1">
    <location>
        <begin position="320"/>
        <end position="374"/>
    </location>
</feature>
<feature type="compositionally biased region" description="Basic and acidic residues" evidence="1">
    <location>
        <begin position="1141"/>
        <end position="1151"/>
    </location>
</feature>
<evidence type="ECO:0000256" key="1">
    <source>
        <dbReference type="SAM" id="MobiDB-lite"/>
    </source>
</evidence>
<gene>
    <name evidence="2" type="ORF">SCHCODRAFT_107192</name>
</gene>
<dbReference type="HOGENOM" id="CLU_276483_0_0_1"/>
<name>D8PXI9_SCHCM</name>